<dbReference type="GO" id="GO:0003677">
    <property type="term" value="F:DNA binding"/>
    <property type="evidence" value="ECO:0007669"/>
    <property type="project" value="UniProtKB-KW"/>
</dbReference>
<accession>A0A841JRJ8</accession>
<protein>
    <submittedName>
        <fullName evidence="1">DNA-binding beta-propeller fold protein YncE</fullName>
    </submittedName>
</protein>
<sequence>MKRFLVSCVLVLAGSSLRGQNPPLVLEKTIYLPAVQGKFDHFAVDEAGNRIFAAATGNKSVEVIDLGSGKILQSLTGLGKPHGLAWMASTGQLFVADGASGVLDLYGGAPLGLVKSIPLSEDADDMVYDASSGLLYVGHGGSDAAHPGRIAVIDTKNLTQKASISATSHPEELEVDKSTDRVFANIADAAEISVIDGRTAMQSTIWKLTGAKNNVPLAYDEEQHILFVACRTPARLLVLDGDTGKQLANLPSDPGADDLFYDAETHQVYLIAGSGAIDVYRTDEKNVKAAGVIHTAAGAKTGLFVRSRKTLYVGVPGSGESAASILVYSTR</sequence>
<reference evidence="1 2" key="1">
    <citation type="submission" date="2020-08" db="EMBL/GenBank/DDBJ databases">
        <title>Genomic Encyclopedia of Type Strains, Phase IV (KMG-IV): sequencing the most valuable type-strain genomes for metagenomic binning, comparative biology and taxonomic classification.</title>
        <authorList>
            <person name="Goeker M."/>
        </authorList>
    </citation>
    <scope>NUCLEOTIDE SEQUENCE [LARGE SCALE GENOMIC DNA]</scope>
    <source>
        <strain evidence="1 2">DSM 103733</strain>
    </source>
</reference>
<dbReference type="AlphaFoldDB" id="A0A841JRJ8"/>
<dbReference type="Proteomes" id="UP000538666">
    <property type="component" value="Unassembled WGS sequence"/>
</dbReference>
<dbReference type="OrthoDB" id="104872at2"/>
<dbReference type="InterPro" id="IPR051200">
    <property type="entry name" value="Host-pathogen_enzymatic-act"/>
</dbReference>
<dbReference type="SUPFAM" id="SSF51004">
    <property type="entry name" value="C-terminal (heme d1) domain of cytochrome cd1-nitrite reductase"/>
    <property type="match status" value="1"/>
</dbReference>
<organism evidence="1 2">
    <name type="scientific">Silvibacterium bohemicum</name>
    <dbReference type="NCBI Taxonomy" id="1577686"/>
    <lineage>
        <taxon>Bacteria</taxon>
        <taxon>Pseudomonadati</taxon>
        <taxon>Acidobacteriota</taxon>
        <taxon>Terriglobia</taxon>
        <taxon>Terriglobales</taxon>
        <taxon>Acidobacteriaceae</taxon>
        <taxon>Silvibacterium</taxon>
    </lineage>
</organism>
<dbReference type="PANTHER" id="PTHR47197">
    <property type="entry name" value="PROTEIN NIRF"/>
    <property type="match status" value="1"/>
</dbReference>
<dbReference type="InterPro" id="IPR011048">
    <property type="entry name" value="Haem_d1_sf"/>
</dbReference>
<name>A0A841JRJ8_9BACT</name>
<proteinExistence type="predicted"/>
<dbReference type="InterPro" id="IPR015943">
    <property type="entry name" value="WD40/YVTN_repeat-like_dom_sf"/>
</dbReference>
<keyword evidence="1" id="KW-0238">DNA-binding</keyword>
<evidence type="ECO:0000313" key="1">
    <source>
        <dbReference type="EMBL" id="MBB6143147.1"/>
    </source>
</evidence>
<keyword evidence="2" id="KW-1185">Reference proteome</keyword>
<dbReference type="Gene3D" id="2.40.10.500">
    <property type="match status" value="1"/>
</dbReference>
<dbReference type="EMBL" id="JACHEK010000002">
    <property type="protein sequence ID" value="MBB6143147.1"/>
    <property type="molecule type" value="Genomic_DNA"/>
</dbReference>
<gene>
    <name evidence="1" type="ORF">HNQ77_001091</name>
</gene>
<dbReference type="PANTHER" id="PTHR47197:SF3">
    <property type="entry name" value="DIHYDRO-HEME D1 DEHYDROGENASE"/>
    <property type="match status" value="1"/>
</dbReference>
<dbReference type="RefSeq" id="WP_156186203.1">
    <property type="nucleotide sequence ID" value="NZ_JACHEK010000002.1"/>
</dbReference>
<dbReference type="Gene3D" id="2.130.10.10">
    <property type="entry name" value="YVTN repeat-like/Quinoprotein amine dehydrogenase"/>
    <property type="match status" value="1"/>
</dbReference>
<evidence type="ECO:0000313" key="2">
    <source>
        <dbReference type="Proteomes" id="UP000538666"/>
    </source>
</evidence>
<comment type="caution">
    <text evidence="1">The sequence shown here is derived from an EMBL/GenBank/DDBJ whole genome shotgun (WGS) entry which is preliminary data.</text>
</comment>